<feature type="compositionally biased region" description="Low complexity" evidence="1">
    <location>
        <begin position="282"/>
        <end position="307"/>
    </location>
</feature>
<feature type="region of interest" description="Disordered" evidence="1">
    <location>
        <begin position="728"/>
        <end position="749"/>
    </location>
</feature>
<accession>A0AAD7N0F7</accession>
<feature type="compositionally biased region" description="Basic and acidic residues" evidence="1">
    <location>
        <begin position="92"/>
        <end position="102"/>
    </location>
</feature>
<feature type="region of interest" description="Disordered" evidence="1">
    <location>
        <begin position="1"/>
        <end position="262"/>
    </location>
</feature>
<protein>
    <submittedName>
        <fullName evidence="2">Uncharacterized protein</fullName>
    </submittedName>
</protein>
<reference evidence="2" key="1">
    <citation type="submission" date="2023-03" db="EMBL/GenBank/DDBJ databases">
        <title>Massive genome expansion in bonnet fungi (Mycena s.s.) driven by repeated elements and novel gene families across ecological guilds.</title>
        <authorList>
            <consortium name="Lawrence Berkeley National Laboratory"/>
            <person name="Harder C.B."/>
            <person name="Miyauchi S."/>
            <person name="Viragh M."/>
            <person name="Kuo A."/>
            <person name="Thoen E."/>
            <person name="Andreopoulos B."/>
            <person name="Lu D."/>
            <person name="Skrede I."/>
            <person name="Drula E."/>
            <person name="Henrissat B."/>
            <person name="Morin E."/>
            <person name="Kohler A."/>
            <person name="Barry K."/>
            <person name="LaButti K."/>
            <person name="Morin E."/>
            <person name="Salamov A."/>
            <person name="Lipzen A."/>
            <person name="Mereny Z."/>
            <person name="Hegedus B."/>
            <person name="Baldrian P."/>
            <person name="Stursova M."/>
            <person name="Weitz H."/>
            <person name="Taylor A."/>
            <person name="Grigoriev I.V."/>
            <person name="Nagy L.G."/>
            <person name="Martin F."/>
            <person name="Kauserud H."/>
        </authorList>
    </citation>
    <scope>NUCLEOTIDE SEQUENCE</scope>
    <source>
        <strain evidence="2">CBHHK182m</strain>
    </source>
</reference>
<evidence type="ECO:0000313" key="3">
    <source>
        <dbReference type="Proteomes" id="UP001215598"/>
    </source>
</evidence>
<keyword evidence="3" id="KW-1185">Reference proteome</keyword>
<feature type="compositionally biased region" description="Acidic residues" evidence="1">
    <location>
        <begin position="150"/>
        <end position="162"/>
    </location>
</feature>
<dbReference type="EMBL" id="JARKIB010000104">
    <property type="protein sequence ID" value="KAJ7740143.1"/>
    <property type="molecule type" value="Genomic_DNA"/>
</dbReference>
<feature type="compositionally biased region" description="Basic and acidic residues" evidence="1">
    <location>
        <begin position="19"/>
        <end position="74"/>
    </location>
</feature>
<gene>
    <name evidence="2" type="ORF">B0H16DRAFT_1758321</name>
</gene>
<dbReference type="Proteomes" id="UP001215598">
    <property type="component" value="Unassembled WGS sequence"/>
</dbReference>
<sequence length="787" mass="86400">MSHRSRRKESGARPGDIINDNKQKRRTQEEIEKDKREKEQAKIDKNDKAAKKRETSARRVAAKEDQLRKQDEQARATAARPDLHTAQLKRSLQSEERPEHSMRTPSPIFPTALAATDTAVPINHDTSMEDPVTNDELPSDSEFPSNSSDMELDPDSGGDPDYVEPGSQSDPEPHGDSSDEEMDAKLADFAKAKAEYEKAKAARQAATGPAQKRKSGAKKGAIRMEIQEQREQPEHLPRPPAKRKTTESAGTAQAAKRSKAAIGGLKADWQRVVGVEKVPKKSSTSWNRSRSASRASSTSATSGRSLATSGDDFAGGAFDEDEAVSSVAAARAAKGTMNATAKPRLDLYSHLASPYFAYHPDLSRPTRLPTRFWAVRLRRRTGRPDFCAQSRVASDSAAGLFPGRLWASPARFAMSKPGFSRPAARGQRPRQTQTISGCPHLETRTSSTSRAKLMTPTKTLYMGITLKRKNIVLDVNGKTKREKQQKYTNADLPFPADGFTADLKFFQETFIPDLIDWAGTLDRPFIATAYPEFKATITSIWEKYFSAYQFDDAVEYMAGAAIGNWRSKIGKTGVKIVTGHIATLDTAQKRRDWVAEQAQDMAFLYRDPETNTGVLTTIEGGSYRSDLFLRTFGKAHLSIVLKNNVSYGHPTGAGSLVAASLECALSLCRSGELDPEGVQRKGKKAALNFVAKPWADRASSYLPPIKTLSLQKWKQIFTLASEYANTKSNPDDNLFDQSSDGDDSEEYVDPRARIVISDDEPEDPAADVDVEVSIDGVVVSSSTGKAA</sequence>
<comment type="caution">
    <text evidence="2">The sequence shown here is derived from an EMBL/GenBank/DDBJ whole genome shotgun (WGS) entry which is preliminary data.</text>
</comment>
<feature type="region of interest" description="Disordered" evidence="1">
    <location>
        <begin position="417"/>
        <end position="449"/>
    </location>
</feature>
<proteinExistence type="predicted"/>
<name>A0AAD7N0F7_9AGAR</name>
<organism evidence="2 3">
    <name type="scientific">Mycena metata</name>
    <dbReference type="NCBI Taxonomy" id="1033252"/>
    <lineage>
        <taxon>Eukaryota</taxon>
        <taxon>Fungi</taxon>
        <taxon>Dikarya</taxon>
        <taxon>Basidiomycota</taxon>
        <taxon>Agaricomycotina</taxon>
        <taxon>Agaricomycetes</taxon>
        <taxon>Agaricomycetidae</taxon>
        <taxon>Agaricales</taxon>
        <taxon>Marasmiineae</taxon>
        <taxon>Mycenaceae</taxon>
        <taxon>Mycena</taxon>
    </lineage>
</organism>
<feature type="region of interest" description="Disordered" evidence="1">
    <location>
        <begin position="277"/>
        <end position="307"/>
    </location>
</feature>
<evidence type="ECO:0000256" key="1">
    <source>
        <dbReference type="SAM" id="MobiDB-lite"/>
    </source>
</evidence>
<feature type="compositionally biased region" description="Basic residues" evidence="1">
    <location>
        <begin position="211"/>
        <end position="221"/>
    </location>
</feature>
<evidence type="ECO:0000313" key="2">
    <source>
        <dbReference type="EMBL" id="KAJ7740143.1"/>
    </source>
</evidence>
<feature type="compositionally biased region" description="Basic and acidic residues" evidence="1">
    <location>
        <begin position="225"/>
        <end position="237"/>
    </location>
</feature>
<feature type="compositionally biased region" description="Basic and acidic residues" evidence="1">
    <location>
        <begin position="171"/>
        <end position="200"/>
    </location>
</feature>
<dbReference type="AlphaFoldDB" id="A0AAD7N0F7"/>